<keyword evidence="6 14" id="KW-0812">Transmembrane</keyword>
<evidence type="ECO:0000256" key="11">
    <source>
        <dbReference type="ARBA" id="ARBA00023033"/>
    </source>
</evidence>
<evidence type="ECO:0000313" key="15">
    <source>
        <dbReference type="EMBL" id="KAJ7678518.1"/>
    </source>
</evidence>
<evidence type="ECO:0000256" key="1">
    <source>
        <dbReference type="ARBA" id="ARBA00001971"/>
    </source>
</evidence>
<evidence type="ECO:0000256" key="9">
    <source>
        <dbReference type="ARBA" id="ARBA00023002"/>
    </source>
</evidence>
<comment type="caution">
    <text evidence="15">The sequence shown here is derived from an EMBL/GenBank/DDBJ whole genome shotgun (WGS) entry which is preliminary data.</text>
</comment>
<keyword evidence="7 13" id="KW-0479">Metal-binding</keyword>
<evidence type="ECO:0000313" key="16">
    <source>
        <dbReference type="Proteomes" id="UP001221757"/>
    </source>
</evidence>
<evidence type="ECO:0000256" key="3">
    <source>
        <dbReference type="ARBA" id="ARBA00004721"/>
    </source>
</evidence>
<dbReference type="CDD" id="cd11069">
    <property type="entry name" value="CYP_FUM15-like"/>
    <property type="match status" value="1"/>
</dbReference>
<evidence type="ECO:0000256" key="13">
    <source>
        <dbReference type="PIRSR" id="PIRSR602403-1"/>
    </source>
</evidence>
<keyword evidence="16" id="KW-1185">Reference proteome</keyword>
<dbReference type="GO" id="GO:0005506">
    <property type="term" value="F:iron ion binding"/>
    <property type="evidence" value="ECO:0007669"/>
    <property type="project" value="InterPro"/>
</dbReference>
<dbReference type="InterPro" id="IPR002403">
    <property type="entry name" value="Cyt_P450_E_grp-IV"/>
</dbReference>
<keyword evidence="5 13" id="KW-0349">Heme</keyword>
<keyword evidence="11" id="KW-0503">Monooxygenase</keyword>
<accession>A0AAD7D4B0</accession>
<feature type="binding site" description="axial binding residue" evidence="13">
    <location>
        <position position="476"/>
    </location>
    <ligand>
        <name>heme</name>
        <dbReference type="ChEBI" id="CHEBI:30413"/>
    </ligand>
    <ligandPart>
        <name>Fe</name>
        <dbReference type="ChEBI" id="CHEBI:18248"/>
    </ligandPart>
</feature>
<dbReference type="AlphaFoldDB" id="A0AAD7D4B0"/>
<dbReference type="PANTHER" id="PTHR24305">
    <property type="entry name" value="CYTOCHROME P450"/>
    <property type="match status" value="1"/>
</dbReference>
<feature type="transmembrane region" description="Helical" evidence="14">
    <location>
        <begin position="6"/>
        <end position="26"/>
    </location>
</feature>
<dbReference type="GO" id="GO:0004497">
    <property type="term" value="F:monooxygenase activity"/>
    <property type="evidence" value="ECO:0007669"/>
    <property type="project" value="UniProtKB-KW"/>
</dbReference>
<dbReference type="InterPro" id="IPR001128">
    <property type="entry name" value="Cyt_P450"/>
</dbReference>
<keyword evidence="12 14" id="KW-0472">Membrane</keyword>
<dbReference type="InterPro" id="IPR050121">
    <property type="entry name" value="Cytochrome_P450_monoxygenase"/>
</dbReference>
<keyword evidence="8 14" id="KW-1133">Transmembrane helix</keyword>
<dbReference type="PRINTS" id="PR00465">
    <property type="entry name" value="EP450IV"/>
</dbReference>
<dbReference type="GO" id="GO:0020037">
    <property type="term" value="F:heme binding"/>
    <property type="evidence" value="ECO:0007669"/>
    <property type="project" value="InterPro"/>
</dbReference>
<gene>
    <name evidence="15" type="ORF">B0H17DRAFT_1161316</name>
</gene>
<comment type="pathway">
    <text evidence="3">Secondary metabolite biosynthesis; terpenoid biosynthesis.</text>
</comment>
<comment type="cofactor">
    <cofactor evidence="1 13">
        <name>heme</name>
        <dbReference type="ChEBI" id="CHEBI:30413"/>
    </cofactor>
</comment>
<comment type="similarity">
    <text evidence="4">Belongs to the cytochrome P450 family.</text>
</comment>
<evidence type="ECO:0000256" key="5">
    <source>
        <dbReference type="ARBA" id="ARBA00022617"/>
    </source>
</evidence>
<dbReference type="Pfam" id="PF00067">
    <property type="entry name" value="p450"/>
    <property type="match status" value="1"/>
</dbReference>
<protein>
    <submittedName>
        <fullName evidence="15">Cytochrome P450</fullName>
    </submittedName>
</protein>
<reference evidence="15" key="1">
    <citation type="submission" date="2023-03" db="EMBL/GenBank/DDBJ databases">
        <title>Massive genome expansion in bonnet fungi (Mycena s.s.) driven by repeated elements and novel gene families across ecological guilds.</title>
        <authorList>
            <consortium name="Lawrence Berkeley National Laboratory"/>
            <person name="Harder C.B."/>
            <person name="Miyauchi S."/>
            <person name="Viragh M."/>
            <person name="Kuo A."/>
            <person name="Thoen E."/>
            <person name="Andreopoulos B."/>
            <person name="Lu D."/>
            <person name="Skrede I."/>
            <person name="Drula E."/>
            <person name="Henrissat B."/>
            <person name="Morin E."/>
            <person name="Kohler A."/>
            <person name="Barry K."/>
            <person name="LaButti K."/>
            <person name="Morin E."/>
            <person name="Salamov A."/>
            <person name="Lipzen A."/>
            <person name="Mereny Z."/>
            <person name="Hegedus B."/>
            <person name="Baldrian P."/>
            <person name="Stursova M."/>
            <person name="Weitz H."/>
            <person name="Taylor A."/>
            <person name="Grigoriev I.V."/>
            <person name="Nagy L.G."/>
            <person name="Martin F."/>
            <person name="Kauserud H."/>
        </authorList>
    </citation>
    <scope>NUCLEOTIDE SEQUENCE</scope>
    <source>
        <strain evidence="15">CBHHK067</strain>
    </source>
</reference>
<name>A0AAD7D4B0_MYCRO</name>
<dbReference type="GO" id="GO:0016020">
    <property type="term" value="C:membrane"/>
    <property type="evidence" value="ECO:0007669"/>
    <property type="project" value="UniProtKB-SubCell"/>
</dbReference>
<comment type="subcellular location">
    <subcellularLocation>
        <location evidence="2">Membrane</location>
    </subcellularLocation>
</comment>
<sequence>MISQLLLPIFGTLLCYVVFHLAQFLYRDFTSPLRNMVGPKSPSFLLGNFKQMADDPLSTDKWRRKFGPNFQFKGLFNVGELYTSDTKAISHIVARSGVYQKAPFGRYSVRQLFGNGILSAELDDHKRQRRVMNPAFGVAQIREMTEIFVEISLKLRDIWAAQITDDSKPRTIEVTSWLRRLTLDIIGQGGFNYQFHNMEDKPNELNEVFTRLMHSPNSQRNTGFRLAQAMVPILRFMPLPGTRLVKAARRKMFTIGRELVEQSKLVSSKTPISGRRDLLSLLLKANMAPGIPEHQRLSDEEVIGQIATVIFAGHETTRLVVCSSAIAWALHALSVNREAQTKLRQELLGVSTDNPTYEELNALGYLENVVRETMRVHSPVVSVTRMAMEDDVLPLGMPYIDKNGREHDSLLQHSRRIPKGQIMHIPILAVNTDKDIWGEDADQFKPERWEQVPDTANTVPGVWANLLTFFAGPHNCIGFRFTITEQKAILFTLIRAFEFENARPTVLADKDKTSRLPLIVKRYRGP</sequence>
<dbReference type="Proteomes" id="UP001221757">
    <property type="component" value="Unassembled WGS sequence"/>
</dbReference>
<evidence type="ECO:0000256" key="7">
    <source>
        <dbReference type="ARBA" id="ARBA00022723"/>
    </source>
</evidence>
<evidence type="ECO:0000256" key="4">
    <source>
        <dbReference type="ARBA" id="ARBA00010617"/>
    </source>
</evidence>
<dbReference type="InterPro" id="IPR036396">
    <property type="entry name" value="Cyt_P450_sf"/>
</dbReference>
<evidence type="ECO:0000256" key="10">
    <source>
        <dbReference type="ARBA" id="ARBA00023004"/>
    </source>
</evidence>
<dbReference type="EMBL" id="JARKIE010000134">
    <property type="protein sequence ID" value="KAJ7678518.1"/>
    <property type="molecule type" value="Genomic_DNA"/>
</dbReference>
<evidence type="ECO:0000256" key="14">
    <source>
        <dbReference type="SAM" id="Phobius"/>
    </source>
</evidence>
<keyword evidence="9" id="KW-0560">Oxidoreductase</keyword>
<dbReference type="GO" id="GO:0016705">
    <property type="term" value="F:oxidoreductase activity, acting on paired donors, with incorporation or reduction of molecular oxygen"/>
    <property type="evidence" value="ECO:0007669"/>
    <property type="project" value="InterPro"/>
</dbReference>
<dbReference type="PANTHER" id="PTHR24305:SF166">
    <property type="entry name" value="CYTOCHROME P450 12A4, MITOCHONDRIAL-RELATED"/>
    <property type="match status" value="1"/>
</dbReference>
<evidence type="ECO:0000256" key="12">
    <source>
        <dbReference type="ARBA" id="ARBA00023136"/>
    </source>
</evidence>
<evidence type="ECO:0000256" key="8">
    <source>
        <dbReference type="ARBA" id="ARBA00022989"/>
    </source>
</evidence>
<organism evidence="15 16">
    <name type="scientific">Mycena rosella</name>
    <name type="common">Pink bonnet</name>
    <name type="synonym">Agaricus rosellus</name>
    <dbReference type="NCBI Taxonomy" id="1033263"/>
    <lineage>
        <taxon>Eukaryota</taxon>
        <taxon>Fungi</taxon>
        <taxon>Dikarya</taxon>
        <taxon>Basidiomycota</taxon>
        <taxon>Agaricomycotina</taxon>
        <taxon>Agaricomycetes</taxon>
        <taxon>Agaricomycetidae</taxon>
        <taxon>Agaricales</taxon>
        <taxon>Marasmiineae</taxon>
        <taxon>Mycenaceae</taxon>
        <taxon>Mycena</taxon>
    </lineage>
</organism>
<evidence type="ECO:0000256" key="2">
    <source>
        <dbReference type="ARBA" id="ARBA00004370"/>
    </source>
</evidence>
<dbReference type="Gene3D" id="1.10.630.10">
    <property type="entry name" value="Cytochrome P450"/>
    <property type="match status" value="1"/>
</dbReference>
<proteinExistence type="inferred from homology"/>
<dbReference type="SUPFAM" id="SSF48264">
    <property type="entry name" value="Cytochrome P450"/>
    <property type="match status" value="1"/>
</dbReference>
<keyword evidence="10 13" id="KW-0408">Iron</keyword>
<evidence type="ECO:0000256" key="6">
    <source>
        <dbReference type="ARBA" id="ARBA00022692"/>
    </source>
</evidence>